<feature type="transmembrane region" description="Helical" evidence="8">
    <location>
        <begin position="57"/>
        <end position="81"/>
    </location>
</feature>
<gene>
    <name evidence="10" type="ORF">SAMN05421837_106151</name>
</gene>
<dbReference type="InterPro" id="IPR020846">
    <property type="entry name" value="MFS_dom"/>
</dbReference>
<evidence type="ECO:0000313" key="11">
    <source>
        <dbReference type="Proteomes" id="UP000198878"/>
    </source>
</evidence>
<accession>A0A1H5R3Y9</accession>
<proteinExistence type="predicted"/>
<dbReference type="RefSeq" id="WP_086678816.1">
    <property type="nucleotide sequence ID" value="NZ_FNUJ01000006.1"/>
</dbReference>
<keyword evidence="5 8" id="KW-1133">Transmembrane helix</keyword>
<feature type="transmembrane region" description="Helical" evidence="8">
    <location>
        <begin position="313"/>
        <end position="332"/>
    </location>
</feature>
<feature type="transmembrane region" description="Helical" evidence="8">
    <location>
        <begin position="338"/>
        <end position="362"/>
    </location>
</feature>
<feature type="transmembrane region" description="Helical" evidence="8">
    <location>
        <begin position="409"/>
        <end position="428"/>
    </location>
</feature>
<evidence type="ECO:0000256" key="4">
    <source>
        <dbReference type="ARBA" id="ARBA00022692"/>
    </source>
</evidence>
<protein>
    <submittedName>
        <fullName evidence="10">Predicted arabinose efflux permease, MFS family</fullName>
    </submittedName>
</protein>
<evidence type="ECO:0000313" key="10">
    <source>
        <dbReference type="EMBL" id="SEF32268.1"/>
    </source>
</evidence>
<dbReference type="GO" id="GO:0005886">
    <property type="term" value="C:plasma membrane"/>
    <property type="evidence" value="ECO:0007669"/>
    <property type="project" value="UniProtKB-SubCell"/>
</dbReference>
<dbReference type="InterPro" id="IPR011701">
    <property type="entry name" value="MFS"/>
</dbReference>
<evidence type="ECO:0000256" key="8">
    <source>
        <dbReference type="SAM" id="Phobius"/>
    </source>
</evidence>
<dbReference type="GO" id="GO:0022857">
    <property type="term" value="F:transmembrane transporter activity"/>
    <property type="evidence" value="ECO:0007669"/>
    <property type="project" value="InterPro"/>
</dbReference>
<evidence type="ECO:0000256" key="3">
    <source>
        <dbReference type="ARBA" id="ARBA00022475"/>
    </source>
</evidence>
<dbReference type="STRING" id="218821.SAMN05421837_106151"/>
<dbReference type="Proteomes" id="UP000198878">
    <property type="component" value="Unassembled WGS sequence"/>
</dbReference>
<evidence type="ECO:0000256" key="5">
    <source>
        <dbReference type="ARBA" id="ARBA00022989"/>
    </source>
</evidence>
<dbReference type="CDD" id="cd17369">
    <property type="entry name" value="MFS_ShiA_like"/>
    <property type="match status" value="1"/>
</dbReference>
<feature type="domain" description="Major facilitator superfamily (MFS) profile" evidence="9">
    <location>
        <begin position="20"/>
        <end position="434"/>
    </location>
</feature>
<name>A0A1H5R3Y9_9PSEU</name>
<dbReference type="PANTHER" id="PTHR43045">
    <property type="entry name" value="SHIKIMATE TRANSPORTER"/>
    <property type="match status" value="1"/>
</dbReference>
<sequence>MTLDGTPAGLAPDRKSVRIAVSSGVVGTAVEYYDFFVYGTAAALVLNKLFFPNFSPVLGTLAAFATFAVGFVVRPIGAIVLGHVGDRVGRKKALVFSLLLMGVATFAIGFLPTYSSAGIAAPILLVSLRLVQGIALGGEWGGATVLASEYASRGNRGFLASFVQTGSPIGLLMSSGAFVLVGLGSDEFVQTWGWRIPFWGSAFLVAIGLWIRLRIMESPEFRRATAAGEMAVRAPIVEVFKYSWRQVLIAIGIRFVPDIGFYIAATFLVSYAVNTHHYRAGDILACVSIAAGIEIFTIPLFGRLSDRLGRKKVYIAGVVFWLLLAFPLFALISSGSVFLTGVGVVLALAIGHSSTWGLGAAINSELFPTRYRTTGAALGLNVSNIVGGGPAPLIASALVIGAGGASWTVSLYIIVAGLVSLVAITAMAETSQRDLSQDYTGRTPQPQSSREVLKGRTQ</sequence>
<feature type="transmembrane region" description="Helical" evidence="8">
    <location>
        <begin position="158"/>
        <end position="184"/>
    </location>
</feature>
<dbReference type="InterPro" id="IPR005829">
    <property type="entry name" value="Sugar_transporter_CS"/>
</dbReference>
<dbReference type="InterPro" id="IPR005828">
    <property type="entry name" value="MFS_sugar_transport-like"/>
</dbReference>
<feature type="transmembrane region" description="Helical" evidence="8">
    <location>
        <begin position="196"/>
        <end position="213"/>
    </location>
</feature>
<feature type="transmembrane region" description="Helical" evidence="8">
    <location>
        <begin position="382"/>
        <end position="403"/>
    </location>
</feature>
<dbReference type="PROSITE" id="PS50850">
    <property type="entry name" value="MFS"/>
    <property type="match status" value="1"/>
</dbReference>
<dbReference type="PROSITE" id="PS00217">
    <property type="entry name" value="SUGAR_TRANSPORT_2"/>
    <property type="match status" value="1"/>
</dbReference>
<keyword evidence="6 8" id="KW-0472">Membrane</keyword>
<keyword evidence="3" id="KW-1003">Cell membrane</keyword>
<feature type="compositionally biased region" description="Polar residues" evidence="7">
    <location>
        <begin position="437"/>
        <end position="450"/>
    </location>
</feature>
<comment type="subcellular location">
    <subcellularLocation>
        <location evidence="1">Cell membrane</location>
        <topology evidence="1">Multi-pass membrane protein</topology>
    </subcellularLocation>
</comment>
<keyword evidence="11" id="KW-1185">Reference proteome</keyword>
<feature type="transmembrane region" description="Helical" evidence="8">
    <location>
        <begin position="93"/>
        <end position="111"/>
    </location>
</feature>
<feature type="transmembrane region" description="Helical" evidence="8">
    <location>
        <begin position="247"/>
        <end position="273"/>
    </location>
</feature>
<reference evidence="11" key="1">
    <citation type="submission" date="2016-10" db="EMBL/GenBank/DDBJ databases">
        <authorList>
            <person name="Varghese N."/>
            <person name="Submissions S."/>
        </authorList>
    </citation>
    <scope>NUCLEOTIDE SEQUENCE [LARGE SCALE GENOMIC DNA]</scope>
    <source>
        <strain evidence="11">DSM 44654</strain>
    </source>
</reference>
<dbReference type="InterPro" id="IPR036259">
    <property type="entry name" value="MFS_trans_sf"/>
</dbReference>
<feature type="transmembrane region" description="Helical" evidence="8">
    <location>
        <begin position="279"/>
        <end position="301"/>
    </location>
</feature>
<evidence type="ECO:0000256" key="2">
    <source>
        <dbReference type="ARBA" id="ARBA00022448"/>
    </source>
</evidence>
<dbReference type="OrthoDB" id="8953821at2"/>
<feature type="region of interest" description="Disordered" evidence="7">
    <location>
        <begin position="434"/>
        <end position="458"/>
    </location>
</feature>
<dbReference type="Gene3D" id="1.20.1250.20">
    <property type="entry name" value="MFS general substrate transporter like domains"/>
    <property type="match status" value="2"/>
</dbReference>
<dbReference type="Pfam" id="PF00083">
    <property type="entry name" value="Sugar_tr"/>
    <property type="match status" value="1"/>
</dbReference>
<organism evidence="10 11">
    <name type="scientific">Amycolatopsis pretoriensis</name>
    <dbReference type="NCBI Taxonomy" id="218821"/>
    <lineage>
        <taxon>Bacteria</taxon>
        <taxon>Bacillati</taxon>
        <taxon>Actinomycetota</taxon>
        <taxon>Actinomycetes</taxon>
        <taxon>Pseudonocardiales</taxon>
        <taxon>Pseudonocardiaceae</taxon>
        <taxon>Amycolatopsis</taxon>
    </lineage>
</organism>
<dbReference type="SUPFAM" id="SSF103473">
    <property type="entry name" value="MFS general substrate transporter"/>
    <property type="match status" value="1"/>
</dbReference>
<evidence type="ECO:0000259" key="9">
    <source>
        <dbReference type="PROSITE" id="PS50850"/>
    </source>
</evidence>
<evidence type="ECO:0000256" key="7">
    <source>
        <dbReference type="SAM" id="MobiDB-lite"/>
    </source>
</evidence>
<dbReference type="Pfam" id="PF07690">
    <property type="entry name" value="MFS_1"/>
    <property type="match status" value="1"/>
</dbReference>
<evidence type="ECO:0000256" key="1">
    <source>
        <dbReference type="ARBA" id="ARBA00004651"/>
    </source>
</evidence>
<evidence type="ECO:0000256" key="6">
    <source>
        <dbReference type="ARBA" id="ARBA00023136"/>
    </source>
</evidence>
<dbReference type="EMBL" id="FNUJ01000006">
    <property type="protein sequence ID" value="SEF32268.1"/>
    <property type="molecule type" value="Genomic_DNA"/>
</dbReference>
<keyword evidence="4 8" id="KW-0812">Transmembrane</keyword>
<dbReference type="PANTHER" id="PTHR43045:SF1">
    <property type="entry name" value="SHIKIMATE TRANSPORTER"/>
    <property type="match status" value="1"/>
</dbReference>
<keyword evidence="2" id="KW-0813">Transport</keyword>
<dbReference type="AlphaFoldDB" id="A0A1H5R3Y9"/>